<comment type="caution">
    <text evidence="2">The sequence shown here is derived from an EMBL/GenBank/DDBJ whole genome shotgun (WGS) entry which is preliminary data.</text>
</comment>
<dbReference type="AlphaFoldDB" id="A0AA39X9I6"/>
<evidence type="ECO:0000313" key="2">
    <source>
        <dbReference type="EMBL" id="KAK0629814.1"/>
    </source>
</evidence>
<feature type="region of interest" description="Disordered" evidence="1">
    <location>
        <begin position="85"/>
        <end position="138"/>
    </location>
</feature>
<evidence type="ECO:0000313" key="3">
    <source>
        <dbReference type="Proteomes" id="UP001174934"/>
    </source>
</evidence>
<sequence length="138" mass="15746">MEENMRQLHIIVHSNKACVENGQKDDCWQKEMAASESCNSHSLLPCWVVEDVHRNPMDRSMLESGPRYRVPLSLQWGISWGLGVPPAPASDQRPASGQRPSAIHQVARRHRHSIPTLHNSQVPLPRRFDVTNMEPRRS</sequence>
<keyword evidence="3" id="KW-1185">Reference proteome</keyword>
<evidence type="ECO:0000256" key="1">
    <source>
        <dbReference type="SAM" id="MobiDB-lite"/>
    </source>
</evidence>
<name>A0AA39X9I6_9PEZI</name>
<feature type="compositionally biased region" description="Basic and acidic residues" evidence="1">
    <location>
        <begin position="126"/>
        <end position="138"/>
    </location>
</feature>
<organism evidence="2 3">
    <name type="scientific">Bombardia bombarda</name>
    <dbReference type="NCBI Taxonomy" id="252184"/>
    <lineage>
        <taxon>Eukaryota</taxon>
        <taxon>Fungi</taxon>
        <taxon>Dikarya</taxon>
        <taxon>Ascomycota</taxon>
        <taxon>Pezizomycotina</taxon>
        <taxon>Sordariomycetes</taxon>
        <taxon>Sordariomycetidae</taxon>
        <taxon>Sordariales</taxon>
        <taxon>Lasiosphaeriaceae</taxon>
        <taxon>Bombardia</taxon>
    </lineage>
</organism>
<accession>A0AA39X9I6</accession>
<proteinExistence type="predicted"/>
<gene>
    <name evidence="2" type="ORF">B0T17DRAFT_635096</name>
</gene>
<protein>
    <submittedName>
        <fullName evidence="2">Uncharacterized protein</fullName>
    </submittedName>
</protein>
<feature type="non-terminal residue" evidence="2">
    <location>
        <position position="138"/>
    </location>
</feature>
<dbReference type="EMBL" id="JAULSR010000002">
    <property type="protein sequence ID" value="KAK0629814.1"/>
    <property type="molecule type" value="Genomic_DNA"/>
</dbReference>
<reference evidence="2" key="1">
    <citation type="submission" date="2023-06" db="EMBL/GenBank/DDBJ databases">
        <title>Genome-scale phylogeny and comparative genomics of the fungal order Sordariales.</title>
        <authorList>
            <consortium name="Lawrence Berkeley National Laboratory"/>
            <person name="Hensen N."/>
            <person name="Bonometti L."/>
            <person name="Westerberg I."/>
            <person name="Brannstrom I.O."/>
            <person name="Guillou S."/>
            <person name="Cros-Aarteil S."/>
            <person name="Calhoun S."/>
            <person name="Haridas S."/>
            <person name="Kuo A."/>
            <person name="Mondo S."/>
            <person name="Pangilinan J."/>
            <person name="Riley R."/>
            <person name="LaButti K."/>
            <person name="Andreopoulos B."/>
            <person name="Lipzen A."/>
            <person name="Chen C."/>
            <person name="Yanf M."/>
            <person name="Daum C."/>
            <person name="Ng V."/>
            <person name="Clum A."/>
            <person name="Steindorff A."/>
            <person name="Ohm R."/>
            <person name="Martin F."/>
            <person name="Silar P."/>
            <person name="Natvig D."/>
            <person name="Lalanne C."/>
            <person name="Gautier V."/>
            <person name="Ament-velasquez S.L."/>
            <person name="Kruys A."/>
            <person name="Hutchinson M.I."/>
            <person name="Powell A.J."/>
            <person name="Barry K."/>
            <person name="Miller A.N."/>
            <person name="Grigoriev I.V."/>
            <person name="Debuchy R."/>
            <person name="Gladieux P."/>
            <person name="Thoren M.H."/>
            <person name="Johannesson H."/>
        </authorList>
    </citation>
    <scope>NUCLEOTIDE SEQUENCE</scope>
    <source>
        <strain evidence="2">SMH3391-2</strain>
    </source>
</reference>
<dbReference type="Proteomes" id="UP001174934">
    <property type="component" value="Unassembled WGS sequence"/>
</dbReference>